<organism evidence="1 2">
    <name type="scientific">Acrocarpospora pleiomorpha</name>
    <dbReference type="NCBI Taxonomy" id="90975"/>
    <lineage>
        <taxon>Bacteria</taxon>
        <taxon>Bacillati</taxon>
        <taxon>Actinomycetota</taxon>
        <taxon>Actinomycetes</taxon>
        <taxon>Streptosporangiales</taxon>
        <taxon>Streptosporangiaceae</taxon>
        <taxon>Acrocarpospora</taxon>
    </lineage>
</organism>
<evidence type="ECO:0000313" key="2">
    <source>
        <dbReference type="Proteomes" id="UP000377595"/>
    </source>
</evidence>
<evidence type="ECO:0000313" key="1">
    <source>
        <dbReference type="EMBL" id="GES21363.1"/>
    </source>
</evidence>
<gene>
    <name evidence="1" type="ORF">Aple_042590</name>
</gene>
<dbReference type="EMBL" id="BLAF01000022">
    <property type="protein sequence ID" value="GES21363.1"/>
    <property type="molecule type" value="Genomic_DNA"/>
</dbReference>
<dbReference type="AlphaFoldDB" id="A0A5M3XQA3"/>
<comment type="caution">
    <text evidence="1">The sequence shown here is derived from an EMBL/GenBank/DDBJ whole genome shotgun (WGS) entry which is preliminary data.</text>
</comment>
<dbReference type="OrthoDB" id="9182727at2"/>
<dbReference type="Proteomes" id="UP000377595">
    <property type="component" value="Unassembled WGS sequence"/>
</dbReference>
<protein>
    <submittedName>
        <fullName evidence="1">Uncharacterized protein</fullName>
    </submittedName>
</protein>
<keyword evidence="2" id="KW-1185">Reference proteome</keyword>
<name>A0A5M3XQA3_9ACTN</name>
<dbReference type="RefSeq" id="WP_155346349.1">
    <property type="nucleotide sequence ID" value="NZ_BAAAHM010000014.1"/>
</dbReference>
<accession>A0A5M3XQA3</accession>
<sequence length="196" mass="22290">MPSPIAMSPELKDKIVKKMFADAEELGWSYLTGDQRSAIYSRWMDDPEVGGRLRDFLSDEKARVWIKESPMKEYARARYGVGGYAKYVANPLAGAEDLVERAMGPSWEIVPGKRDIKPLRVRVRCGEEERHFTWAPSEQLKHLVWAAIKAEVFGDVTPWVLCVVSSFEKPIPADEQETNRKIGARCRLEIVHVDAL</sequence>
<reference evidence="1 2" key="1">
    <citation type="submission" date="2019-10" db="EMBL/GenBank/DDBJ databases">
        <title>Whole genome shotgun sequence of Acrocarpospora pleiomorpha NBRC 16267.</title>
        <authorList>
            <person name="Ichikawa N."/>
            <person name="Kimura A."/>
            <person name="Kitahashi Y."/>
            <person name="Komaki H."/>
            <person name="Oguchi A."/>
        </authorList>
    </citation>
    <scope>NUCLEOTIDE SEQUENCE [LARGE SCALE GENOMIC DNA]</scope>
    <source>
        <strain evidence="1 2">NBRC 16267</strain>
    </source>
</reference>
<proteinExistence type="predicted"/>